<accession>A0A1G4I7D5</accession>
<dbReference type="PANTHER" id="PTHR19851:SF7">
    <property type="entry name" value="F-BOX DOMAIN-CONTAINING PROTEIN"/>
    <property type="match status" value="1"/>
</dbReference>
<dbReference type="PANTHER" id="PTHR19851">
    <property type="entry name" value="OS02G0203500 PROTEIN"/>
    <property type="match status" value="1"/>
</dbReference>
<sequence>MRHGASPVASANSWRGREECQKCGKFGHHGGQCLQCHTTPSTRRVSNAVVTHYRRHYATPVMAERAMNAEKTYTSSGAIAAGNVYTSALTPPRYGHLIAAATVSRRGSEEAAANGAGVELSPCGPLLQCRKSQQSYDSPSGIPYTLSYGCRPHHPISGDFPPSGNAVASPSYMFTSDPSVCSEDVSLGDPSSSFATTTRGRRGTGGAKQHVECSLLSHFPGSIPPQQSLKTDPTARLSVGAVEKELLEAGVEELVGILLELGSRHAEAAQFIEDKARLMAIRRSHYANTSIATRSRSSSVPVADTSHDSSWAHRREGRPVAGRLPASIHAADSSTVSSENVSHDQRIGSISATPEDQRGKRRVLHEELVEVPSESPLFSVELHPCLRWYGGCRYPTECAFAACPRNLCLSWVRGCCDSESQCGGVHQLPGNCSPEVRAIFDLNHGADRGKLGQQKLEGAGHQQWGHNHRHHQKPYGQSTVCVGEGKRSDTLDSVHEGNGAAVTFTPRGQIISDPTGVPGSFERFVREIPGGEGECNEGKEISSLRGCRGYQSWFCDCDEGVEVRLTPQGALSTVRSLNDDFGEAADPSFESFTADVGLVWSSPLKRSGSCSIMACSADCEPEIPSFNSRTRSASPIDA</sequence>
<evidence type="ECO:0000313" key="2">
    <source>
        <dbReference type="EMBL" id="SCU67867.1"/>
    </source>
</evidence>
<dbReference type="GeneID" id="92379497"/>
<organism evidence="2 3">
    <name type="scientific">Trypanosoma equiperdum</name>
    <dbReference type="NCBI Taxonomy" id="5694"/>
    <lineage>
        <taxon>Eukaryota</taxon>
        <taxon>Discoba</taxon>
        <taxon>Euglenozoa</taxon>
        <taxon>Kinetoplastea</taxon>
        <taxon>Metakinetoplastina</taxon>
        <taxon>Trypanosomatida</taxon>
        <taxon>Trypanosomatidae</taxon>
        <taxon>Trypanosoma</taxon>
    </lineage>
</organism>
<comment type="caution">
    <text evidence="2">The sequence shown here is derived from an EMBL/GenBank/DDBJ whole genome shotgun (WGS) entry which is preliminary data.</text>
</comment>
<dbReference type="VEuPathDB" id="TriTrypDB:TEOVI_000555700"/>
<reference evidence="2" key="1">
    <citation type="submission" date="2016-09" db="EMBL/GenBank/DDBJ databases">
        <authorList>
            <person name="Hebert L."/>
            <person name="Moumen B."/>
        </authorList>
    </citation>
    <scope>NUCLEOTIDE SEQUENCE [LARGE SCALE GENOMIC DNA]</scope>
    <source>
        <strain evidence="2">OVI</strain>
    </source>
</reference>
<name>A0A1G4I7D5_TRYEQ</name>
<dbReference type="Proteomes" id="UP000195570">
    <property type="component" value="Unassembled WGS sequence"/>
</dbReference>
<dbReference type="RefSeq" id="XP_067079131.1">
    <property type="nucleotide sequence ID" value="XM_067223030.1"/>
</dbReference>
<gene>
    <name evidence="2" type="ORF">TEOVI_000555700</name>
</gene>
<feature type="compositionally biased region" description="Basic and acidic residues" evidence="1">
    <location>
        <begin position="305"/>
        <end position="318"/>
    </location>
</feature>
<protein>
    <submittedName>
        <fullName evidence="2">Zinc finger protein family member, putative</fullName>
    </submittedName>
</protein>
<keyword evidence="3" id="KW-1185">Reference proteome</keyword>
<evidence type="ECO:0000313" key="3">
    <source>
        <dbReference type="Proteomes" id="UP000195570"/>
    </source>
</evidence>
<dbReference type="AlphaFoldDB" id="A0A1G4I7D5"/>
<feature type="region of interest" description="Disordered" evidence="1">
    <location>
        <begin position="331"/>
        <end position="361"/>
    </location>
</feature>
<evidence type="ECO:0000256" key="1">
    <source>
        <dbReference type="SAM" id="MobiDB-lite"/>
    </source>
</evidence>
<feature type="compositionally biased region" description="Polar residues" evidence="1">
    <location>
        <begin position="291"/>
        <end position="300"/>
    </location>
</feature>
<feature type="region of interest" description="Disordered" evidence="1">
    <location>
        <begin position="291"/>
        <end position="318"/>
    </location>
</feature>
<proteinExistence type="predicted"/>
<dbReference type="EMBL" id="CZPT02000825">
    <property type="protein sequence ID" value="SCU67867.1"/>
    <property type="molecule type" value="Genomic_DNA"/>
</dbReference>